<comment type="caution">
    <text evidence="1">The sequence shown here is derived from an EMBL/GenBank/DDBJ whole genome shotgun (WGS) entry which is preliminary data.</text>
</comment>
<sequence length="38" mass="4391">MNVLVCVYTCSCKYVLTEGSLPWMIHNFLHLLSCVIIF</sequence>
<evidence type="ECO:0000313" key="2">
    <source>
        <dbReference type="Proteomes" id="UP001054252"/>
    </source>
</evidence>
<dbReference type="AlphaFoldDB" id="A0AAV5K951"/>
<keyword evidence="2" id="KW-1185">Reference proteome</keyword>
<reference evidence="1 2" key="1">
    <citation type="journal article" date="2021" name="Commun. Biol.">
        <title>The genome of Shorea leprosula (Dipterocarpaceae) highlights the ecological relevance of drought in aseasonal tropical rainforests.</title>
        <authorList>
            <person name="Ng K.K.S."/>
            <person name="Kobayashi M.J."/>
            <person name="Fawcett J.A."/>
            <person name="Hatakeyama M."/>
            <person name="Paape T."/>
            <person name="Ng C.H."/>
            <person name="Ang C.C."/>
            <person name="Tnah L.H."/>
            <person name="Lee C.T."/>
            <person name="Nishiyama T."/>
            <person name="Sese J."/>
            <person name="O'Brien M.J."/>
            <person name="Copetti D."/>
            <person name="Mohd Noor M.I."/>
            <person name="Ong R.C."/>
            <person name="Putra M."/>
            <person name="Sireger I.Z."/>
            <person name="Indrioko S."/>
            <person name="Kosugi Y."/>
            <person name="Izuno A."/>
            <person name="Isagi Y."/>
            <person name="Lee S.L."/>
            <person name="Shimizu K.K."/>
        </authorList>
    </citation>
    <scope>NUCLEOTIDE SEQUENCE [LARGE SCALE GENOMIC DNA]</scope>
    <source>
        <strain evidence="1">214</strain>
    </source>
</reference>
<dbReference type="Proteomes" id="UP001054252">
    <property type="component" value="Unassembled WGS sequence"/>
</dbReference>
<protein>
    <submittedName>
        <fullName evidence="1">Uncharacterized protein</fullName>
    </submittedName>
</protein>
<accession>A0AAV5K951</accession>
<name>A0AAV5K951_9ROSI</name>
<evidence type="ECO:0000313" key="1">
    <source>
        <dbReference type="EMBL" id="GKV20617.1"/>
    </source>
</evidence>
<gene>
    <name evidence="1" type="ORF">SLEP1_g30716</name>
</gene>
<organism evidence="1 2">
    <name type="scientific">Rubroshorea leprosula</name>
    <dbReference type="NCBI Taxonomy" id="152421"/>
    <lineage>
        <taxon>Eukaryota</taxon>
        <taxon>Viridiplantae</taxon>
        <taxon>Streptophyta</taxon>
        <taxon>Embryophyta</taxon>
        <taxon>Tracheophyta</taxon>
        <taxon>Spermatophyta</taxon>
        <taxon>Magnoliopsida</taxon>
        <taxon>eudicotyledons</taxon>
        <taxon>Gunneridae</taxon>
        <taxon>Pentapetalae</taxon>
        <taxon>rosids</taxon>
        <taxon>malvids</taxon>
        <taxon>Malvales</taxon>
        <taxon>Dipterocarpaceae</taxon>
        <taxon>Rubroshorea</taxon>
    </lineage>
</organism>
<dbReference type="EMBL" id="BPVZ01000055">
    <property type="protein sequence ID" value="GKV20617.1"/>
    <property type="molecule type" value="Genomic_DNA"/>
</dbReference>
<proteinExistence type="predicted"/>